<keyword evidence="3" id="KW-1185">Reference proteome</keyword>
<name>A0A4S8KYM6_DENBC</name>
<evidence type="ECO:0000313" key="3">
    <source>
        <dbReference type="Proteomes" id="UP000297245"/>
    </source>
</evidence>
<organism evidence="2 3">
    <name type="scientific">Dendrothele bispora (strain CBS 962.96)</name>
    <dbReference type="NCBI Taxonomy" id="1314807"/>
    <lineage>
        <taxon>Eukaryota</taxon>
        <taxon>Fungi</taxon>
        <taxon>Dikarya</taxon>
        <taxon>Basidiomycota</taxon>
        <taxon>Agaricomycotina</taxon>
        <taxon>Agaricomycetes</taxon>
        <taxon>Agaricomycetidae</taxon>
        <taxon>Agaricales</taxon>
        <taxon>Agaricales incertae sedis</taxon>
        <taxon>Dendrothele</taxon>
    </lineage>
</organism>
<reference evidence="2 3" key="1">
    <citation type="journal article" date="2019" name="Nat. Ecol. Evol.">
        <title>Megaphylogeny resolves global patterns of mushroom evolution.</title>
        <authorList>
            <person name="Varga T."/>
            <person name="Krizsan K."/>
            <person name="Foldi C."/>
            <person name="Dima B."/>
            <person name="Sanchez-Garcia M."/>
            <person name="Sanchez-Ramirez S."/>
            <person name="Szollosi G.J."/>
            <person name="Szarkandi J.G."/>
            <person name="Papp V."/>
            <person name="Albert L."/>
            <person name="Andreopoulos W."/>
            <person name="Angelini C."/>
            <person name="Antonin V."/>
            <person name="Barry K.W."/>
            <person name="Bougher N.L."/>
            <person name="Buchanan P."/>
            <person name="Buyck B."/>
            <person name="Bense V."/>
            <person name="Catcheside P."/>
            <person name="Chovatia M."/>
            <person name="Cooper J."/>
            <person name="Damon W."/>
            <person name="Desjardin D."/>
            <person name="Finy P."/>
            <person name="Geml J."/>
            <person name="Haridas S."/>
            <person name="Hughes K."/>
            <person name="Justo A."/>
            <person name="Karasinski D."/>
            <person name="Kautmanova I."/>
            <person name="Kiss B."/>
            <person name="Kocsube S."/>
            <person name="Kotiranta H."/>
            <person name="LaButti K.M."/>
            <person name="Lechner B.E."/>
            <person name="Liimatainen K."/>
            <person name="Lipzen A."/>
            <person name="Lukacs Z."/>
            <person name="Mihaltcheva S."/>
            <person name="Morgado L.N."/>
            <person name="Niskanen T."/>
            <person name="Noordeloos M.E."/>
            <person name="Ohm R.A."/>
            <person name="Ortiz-Santana B."/>
            <person name="Ovrebo C."/>
            <person name="Racz N."/>
            <person name="Riley R."/>
            <person name="Savchenko A."/>
            <person name="Shiryaev A."/>
            <person name="Soop K."/>
            <person name="Spirin V."/>
            <person name="Szebenyi C."/>
            <person name="Tomsovsky M."/>
            <person name="Tulloss R.E."/>
            <person name="Uehling J."/>
            <person name="Grigoriev I.V."/>
            <person name="Vagvolgyi C."/>
            <person name="Papp T."/>
            <person name="Martin F.M."/>
            <person name="Miettinen O."/>
            <person name="Hibbett D.S."/>
            <person name="Nagy L.G."/>
        </authorList>
    </citation>
    <scope>NUCLEOTIDE SEQUENCE [LARGE SCALE GENOMIC DNA]</scope>
    <source>
        <strain evidence="2 3">CBS 962.96</strain>
    </source>
</reference>
<protein>
    <submittedName>
        <fullName evidence="2">Uncharacterized protein</fullName>
    </submittedName>
</protein>
<feature type="region of interest" description="Disordered" evidence="1">
    <location>
        <begin position="1"/>
        <end position="33"/>
    </location>
</feature>
<dbReference type="EMBL" id="ML179836">
    <property type="protein sequence ID" value="THU81144.1"/>
    <property type="molecule type" value="Genomic_DNA"/>
</dbReference>
<gene>
    <name evidence="2" type="ORF">K435DRAFT_809323</name>
</gene>
<dbReference type="AlphaFoldDB" id="A0A4S8KYM6"/>
<dbReference type="Proteomes" id="UP000297245">
    <property type="component" value="Unassembled WGS sequence"/>
</dbReference>
<evidence type="ECO:0000313" key="2">
    <source>
        <dbReference type="EMBL" id="THU81144.1"/>
    </source>
</evidence>
<accession>A0A4S8KYM6</accession>
<evidence type="ECO:0000256" key="1">
    <source>
        <dbReference type="SAM" id="MobiDB-lite"/>
    </source>
</evidence>
<proteinExistence type="predicted"/>
<sequence length="130" mass="14208">MLGSALPPSRQVLTERGGSSSMQGVAEAEEVEGSGLRITPVFSRNAVADCDEMAEGPNEYEVRRATGFAMEAGDGDIANAGWKRKRRFWLWEGPTCRIRAGFSRLKRSEGPENAFTSQTIGKWQIGVTAR</sequence>